<accession>A0A919TF35</accession>
<dbReference type="Pfam" id="PF13560">
    <property type="entry name" value="HTH_31"/>
    <property type="match status" value="1"/>
</dbReference>
<evidence type="ECO:0000256" key="1">
    <source>
        <dbReference type="SAM" id="MobiDB-lite"/>
    </source>
</evidence>
<evidence type="ECO:0000313" key="4">
    <source>
        <dbReference type="Proteomes" id="UP000677082"/>
    </source>
</evidence>
<sequence>MSELGEFLRSRRGRVGPGDVGLPAGNGRRQTPGLRREELAAVAGVSVDYYIRLEQGRDSHPSAAVLDALARVLRLDDDERDHLHRLAEGPRGPARPAPVVARPGLRQLLETVRPAPAFVLTPGSDILAENPEGLALLDGLAEWPRGRRNIVRYIFRHPAARTVVSSWPRMAQDCVAHLRTAPPDQTAALVAELVAVSGEFAGLWAHYDVRVKSGTQRTFQHPAVGRLDLNSEVLTVADGQRLVVFQAVPGSPSADALALLSLAARP</sequence>
<evidence type="ECO:0000313" key="3">
    <source>
        <dbReference type="EMBL" id="GIM93957.1"/>
    </source>
</evidence>
<feature type="region of interest" description="Disordered" evidence="1">
    <location>
        <begin position="1"/>
        <end position="33"/>
    </location>
</feature>
<dbReference type="InterPro" id="IPR041413">
    <property type="entry name" value="MLTR_LBD"/>
</dbReference>
<dbReference type="PANTHER" id="PTHR35010">
    <property type="entry name" value="BLL4672 PROTEIN-RELATED"/>
    <property type="match status" value="1"/>
</dbReference>
<dbReference type="Pfam" id="PF17765">
    <property type="entry name" value="MLTR_LBD"/>
    <property type="match status" value="1"/>
</dbReference>
<dbReference type="RefSeq" id="WP_213009752.1">
    <property type="nucleotide sequence ID" value="NZ_BOQN01000072.1"/>
</dbReference>
<proteinExistence type="predicted"/>
<dbReference type="CDD" id="cd00093">
    <property type="entry name" value="HTH_XRE"/>
    <property type="match status" value="1"/>
</dbReference>
<protein>
    <submittedName>
        <fullName evidence="3">Transcriptional regulator</fullName>
    </submittedName>
</protein>
<dbReference type="Gene3D" id="3.30.450.180">
    <property type="match status" value="1"/>
</dbReference>
<dbReference type="AlphaFoldDB" id="A0A919TF35"/>
<feature type="domain" description="HTH cro/C1-type" evidence="2">
    <location>
        <begin position="33"/>
        <end position="80"/>
    </location>
</feature>
<name>A0A919TF35_9ACTN</name>
<comment type="caution">
    <text evidence="3">The sequence shown here is derived from an EMBL/GenBank/DDBJ whole genome shotgun (WGS) entry which is preliminary data.</text>
</comment>
<dbReference type="Proteomes" id="UP000677082">
    <property type="component" value="Unassembled WGS sequence"/>
</dbReference>
<dbReference type="EMBL" id="BOQN01000072">
    <property type="protein sequence ID" value="GIM93957.1"/>
    <property type="molecule type" value="Genomic_DNA"/>
</dbReference>
<gene>
    <name evidence="3" type="ORF">Ato02nite_057500</name>
</gene>
<dbReference type="PANTHER" id="PTHR35010:SF2">
    <property type="entry name" value="BLL4672 PROTEIN"/>
    <property type="match status" value="1"/>
</dbReference>
<dbReference type="PROSITE" id="PS50943">
    <property type="entry name" value="HTH_CROC1"/>
    <property type="match status" value="1"/>
</dbReference>
<organism evidence="3 4">
    <name type="scientific">Paractinoplanes toevensis</name>
    <dbReference type="NCBI Taxonomy" id="571911"/>
    <lineage>
        <taxon>Bacteria</taxon>
        <taxon>Bacillati</taxon>
        <taxon>Actinomycetota</taxon>
        <taxon>Actinomycetes</taxon>
        <taxon>Micromonosporales</taxon>
        <taxon>Micromonosporaceae</taxon>
        <taxon>Paractinoplanes</taxon>
    </lineage>
</organism>
<dbReference type="SUPFAM" id="SSF47413">
    <property type="entry name" value="lambda repressor-like DNA-binding domains"/>
    <property type="match status" value="1"/>
</dbReference>
<dbReference type="GO" id="GO:0003677">
    <property type="term" value="F:DNA binding"/>
    <property type="evidence" value="ECO:0007669"/>
    <property type="project" value="InterPro"/>
</dbReference>
<dbReference type="InterPro" id="IPR010982">
    <property type="entry name" value="Lambda_DNA-bd_dom_sf"/>
</dbReference>
<dbReference type="Gene3D" id="1.10.260.40">
    <property type="entry name" value="lambda repressor-like DNA-binding domains"/>
    <property type="match status" value="1"/>
</dbReference>
<dbReference type="SMART" id="SM00530">
    <property type="entry name" value="HTH_XRE"/>
    <property type="match status" value="1"/>
</dbReference>
<dbReference type="InterPro" id="IPR001387">
    <property type="entry name" value="Cro/C1-type_HTH"/>
</dbReference>
<reference evidence="3 4" key="1">
    <citation type="submission" date="2021-03" db="EMBL/GenBank/DDBJ databases">
        <title>Whole genome shotgun sequence of Actinoplanes toevensis NBRC 105298.</title>
        <authorList>
            <person name="Komaki H."/>
            <person name="Tamura T."/>
        </authorList>
    </citation>
    <scope>NUCLEOTIDE SEQUENCE [LARGE SCALE GENOMIC DNA]</scope>
    <source>
        <strain evidence="3 4">NBRC 105298</strain>
    </source>
</reference>
<keyword evidence="4" id="KW-1185">Reference proteome</keyword>
<evidence type="ECO:0000259" key="2">
    <source>
        <dbReference type="PROSITE" id="PS50943"/>
    </source>
</evidence>